<keyword evidence="8 15" id="KW-0274">FAD</keyword>
<comment type="cofactor">
    <cofactor evidence="15">
        <name>[2Fe-2S] cluster</name>
        <dbReference type="ChEBI" id="CHEBI:190135"/>
    </cofactor>
    <text evidence="15">Binds 1 [2Fe-2S] cluster per subunit.</text>
</comment>
<dbReference type="GO" id="GO:0046872">
    <property type="term" value="F:metal ion binding"/>
    <property type="evidence" value="ECO:0007669"/>
    <property type="project" value="UniProtKB-KW"/>
</dbReference>
<dbReference type="HAMAP" id="MF_01211">
    <property type="entry name" value="DHODB_Fe_S_bind"/>
    <property type="match status" value="1"/>
</dbReference>
<protein>
    <recommendedName>
        <fullName evidence="13 15">Dihydroorotate dehydrogenase B (NAD(+)), electron transfer subunit</fullName>
    </recommendedName>
    <alternativeName>
        <fullName evidence="14 15">Dihydroorotate oxidase B, electron transfer subunit</fullName>
    </alternativeName>
</protein>
<dbReference type="GO" id="GO:0009055">
    <property type="term" value="F:electron transfer activity"/>
    <property type="evidence" value="ECO:0007669"/>
    <property type="project" value="UniProtKB-UniRule"/>
</dbReference>
<keyword evidence="4 15" id="KW-0813">Transport</keyword>
<comment type="function">
    <text evidence="15">Responsible for channeling the electrons from the oxidation of dihydroorotate from the FMN redox center in the PyrD type B subunit to the ultimate electron acceptor NAD(+).</text>
</comment>
<comment type="cofactor">
    <cofactor evidence="17">
        <name>[2Fe-2S] cluster</name>
        <dbReference type="ChEBI" id="CHEBI:190135"/>
    </cofactor>
    <text evidence="17">Binds 1 [2Fe-2S] cluster per subunit.</text>
</comment>
<evidence type="ECO:0000256" key="13">
    <source>
        <dbReference type="ARBA" id="ARBA00069792"/>
    </source>
</evidence>
<dbReference type="InterPro" id="IPR017927">
    <property type="entry name" value="FAD-bd_FR_type"/>
</dbReference>
<dbReference type="STRING" id="930128.SAMN05192532_101727"/>
<comment type="cofactor">
    <cofactor evidence="15 16">
        <name>FAD</name>
        <dbReference type="ChEBI" id="CHEBI:57692"/>
    </cofactor>
    <text evidence="15 16">Binds 1 FAD per subunit.</text>
</comment>
<evidence type="ECO:0000256" key="16">
    <source>
        <dbReference type="PIRSR" id="PIRSR006816-1"/>
    </source>
</evidence>
<feature type="binding site" evidence="15 17">
    <location>
        <position position="225"/>
    </location>
    <ligand>
        <name>[2Fe-2S] cluster</name>
        <dbReference type="ChEBI" id="CHEBI:190135"/>
    </ligand>
</feature>
<gene>
    <name evidence="15" type="primary">pyrK</name>
    <name evidence="19" type="ORF">SAMN05192532_101727</name>
</gene>
<evidence type="ECO:0000256" key="10">
    <source>
        <dbReference type="ARBA" id="ARBA00022982"/>
    </source>
</evidence>
<evidence type="ECO:0000256" key="15">
    <source>
        <dbReference type="HAMAP-Rule" id="MF_01211"/>
    </source>
</evidence>
<keyword evidence="20" id="KW-1185">Reference proteome</keyword>
<dbReference type="GO" id="GO:0044205">
    <property type="term" value="P:'de novo' UMP biosynthetic process"/>
    <property type="evidence" value="ECO:0007669"/>
    <property type="project" value="UniProtKB-UniRule"/>
</dbReference>
<keyword evidence="6 15" id="KW-0001">2Fe-2S</keyword>
<evidence type="ECO:0000256" key="6">
    <source>
        <dbReference type="ARBA" id="ARBA00022714"/>
    </source>
</evidence>
<comment type="subunit">
    <text evidence="3 15">Heterotetramer of 2 PyrK and 2 PyrD type B subunits.</text>
</comment>
<evidence type="ECO:0000256" key="8">
    <source>
        <dbReference type="ARBA" id="ARBA00022827"/>
    </source>
</evidence>
<dbReference type="Gene3D" id="3.40.50.80">
    <property type="entry name" value="Nucleotide-binding domain of ferredoxin-NADP reductase (FNR) module"/>
    <property type="match status" value="1"/>
</dbReference>
<keyword evidence="7 15" id="KW-0479">Metal-binding</keyword>
<evidence type="ECO:0000256" key="4">
    <source>
        <dbReference type="ARBA" id="ARBA00022448"/>
    </source>
</evidence>
<sequence length="259" mass="28355">MIKEEMRIRSNLPIAQHIFEMKLEGNIPEEVNQPGQFLHMKTTNQVTPLLRRPISICSNDKDKGQLTVIYRSGGQGTKCISEKKIGDTIDVLGPLGNGFNIENVNRTDTVVLAGGGIGVPPLYGLGLELKKKGIHVVSVLGFSTASATFYHDKFAELGEVFYCTMDGTEGHKGTVTDVMRRENISFDQLFACGPVPMLKSLEDTFPDAKGALSLEERMGCGIGACFACVCHVQDDPTGKDYRKVCSNGPVFPWREVALR</sequence>
<evidence type="ECO:0000256" key="11">
    <source>
        <dbReference type="ARBA" id="ARBA00023004"/>
    </source>
</evidence>
<evidence type="ECO:0000256" key="14">
    <source>
        <dbReference type="ARBA" id="ARBA00082223"/>
    </source>
</evidence>
<comment type="similarity">
    <text evidence="2 15">Belongs to the PyrK family.</text>
</comment>
<keyword evidence="11 15" id="KW-0408">Iron</keyword>
<dbReference type="CDD" id="cd06218">
    <property type="entry name" value="DHOD_e_trans"/>
    <property type="match status" value="1"/>
</dbReference>
<evidence type="ECO:0000256" key="2">
    <source>
        <dbReference type="ARBA" id="ARBA00006422"/>
    </source>
</evidence>
<organism evidence="19 20">
    <name type="scientific">Alteribacillus iranensis</name>
    <dbReference type="NCBI Taxonomy" id="930128"/>
    <lineage>
        <taxon>Bacteria</taxon>
        <taxon>Bacillati</taxon>
        <taxon>Bacillota</taxon>
        <taxon>Bacilli</taxon>
        <taxon>Bacillales</taxon>
        <taxon>Bacillaceae</taxon>
        <taxon>Alteribacillus</taxon>
    </lineage>
</organism>
<feature type="binding site" evidence="15 17">
    <location>
        <position position="228"/>
    </location>
    <ligand>
        <name>[2Fe-2S] cluster</name>
        <dbReference type="ChEBI" id="CHEBI:190135"/>
    </ligand>
</feature>
<dbReference type="FunFam" id="2.10.240.10:FF:000001">
    <property type="entry name" value="Dihydroorotate dehydrogenase B (NAD(+)), electron transfer subunit"/>
    <property type="match status" value="1"/>
</dbReference>
<feature type="binding site" evidence="15 16">
    <location>
        <begin position="76"/>
        <end position="77"/>
    </location>
    <ligand>
        <name>FAD</name>
        <dbReference type="ChEBI" id="CHEBI:57692"/>
    </ligand>
</feature>
<dbReference type="InterPro" id="IPR037117">
    <property type="entry name" value="Dihydroorotate_DH_ele_sf"/>
</dbReference>
<feature type="domain" description="FAD-binding FR-type" evidence="18">
    <location>
        <begin position="1"/>
        <end position="101"/>
    </location>
</feature>
<dbReference type="RefSeq" id="WP_091657412.1">
    <property type="nucleotide sequence ID" value="NZ_FONT01000001.1"/>
</dbReference>
<dbReference type="InterPro" id="IPR050353">
    <property type="entry name" value="PyrK_electron_transfer"/>
</dbReference>
<dbReference type="EMBL" id="FONT01000001">
    <property type="protein sequence ID" value="SFE40377.1"/>
    <property type="molecule type" value="Genomic_DNA"/>
</dbReference>
<keyword evidence="12 15" id="KW-0411">Iron-sulfur</keyword>
<dbReference type="PIRSF" id="PIRSF006816">
    <property type="entry name" value="Cyc3_hyd_g"/>
    <property type="match status" value="1"/>
</dbReference>
<comment type="pathway">
    <text evidence="1 15">Pyrimidine metabolism; UMP biosynthesis via de novo pathway; orotate from (S)-dihydroorotate (NAD(+) route): step 1/1.</text>
</comment>
<dbReference type="GO" id="GO:0051537">
    <property type="term" value="F:2 iron, 2 sulfur cluster binding"/>
    <property type="evidence" value="ECO:0007669"/>
    <property type="project" value="UniProtKB-KW"/>
</dbReference>
<feature type="binding site" evidence="15 17">
    <location>
        <position position="245"/>
    </location>
    <ligand>
        <name>[2Fe-2S] cluster</name>
        <dbReference type="ChEBI" id="CHEBI:190135"/>
    </ligand>
</feature>
<dbReference type="PROSITE" id="PS51384">
    <property type="entry name" value="FAD_FR"/>
    <property type="match status" value="1"/>
</dbReference>
<dbReference type="GO" id="GO:0050660">
    <property type="term" value="F:flavin adenine dinucleotide binding"/>
    <property type="evidence" value="ECO:0007669"/>
    <property type="project" value="InterPro"/>
</dbReference>
<feature type="binding site" evidence="15 17">
    <location>
        <position position="220"/>
    </location>
    <ligand>
        <name>[2Fe-2S] cluster</name>
        <dbReference type="ChEBI" id="CHEBI:190135"/>
    </ligand>
</feature>
<keyword evidence="5 15" id="KW-0285">Flavoprotein</keyword>
<dbReference type="InterPro" id="IPR023455">
    <property type="entry name" value="Dihydroorotate_DHASE_ETsu"/>
</dbReference>
<evidence type="ECO:0000256" key="5">
    <source>
        <dbReference type="ARBA" id="ARBA00022630"/>
    </source>
</evidence>
<keyword evidence="9 15" id="KW-0665">Pyrimidine biosynthesis</keyword>
<dbReference type="Pfam" id="PF00970">
    <property type="entry name" value="FAD_binding_6"/>
    <property type="match status" value="1"/>
</dbReference>
<evidence type="ECO:0000256" key="7">
    <source>
        <dbReference type="ARBA" id="ARBA00022723"/>
    </source>
</evidence>
<dbReference type="InterPro" id="IPR017938">
    <property type="entry name" value="Riboflavin_synthase-like_b-brl"/>
</dbReference>
<evidence type="ECO:0000259" key="18">
    <source>
        <dbReference type="PROSITE" id="PS51384"/>
    </source>
</evidence>
<dbReference type="Gene3D" id="2.10.240.10">
    <property type="entry name" value="Dihydroorotate dehydrogenase, electron transfer subunit"/>
    <property type="match status" value="1"/>
</dbReference>
<dbReference type="InterPro" id="IPR008333">
    <property type="entry name" value="Cbr1-like_FAD-bd_dom"/>
</dbReference>
<dbReference type="UniPathway" id="UPA00070">
    <property type="reaction ID" value="UER00945"/>
</dbReference>
<dbReference type="InterPro" id="IPR012165">
    <property type="entry name" value="Cyt_c3_hydrogenase_gsu"/>
</dbReference>
<evidence type="ECO:0000256" key="9">
    <source>
        <dbReference type="ARBA" id="ARBA00022975"/>
    </source>
</evidence>
<name>A0A1I2A9H1_9BACI</name>
<dbReference type="PANTHER" id="PTHR43513">
    <property type="entry name" value="DIHYDROOROTATE DEHYDROGENASE B (NAD(+)), ELECTRON TRANSFER SUBUNIT"/>
    <property type="match status" value="1"/>
</dbReference>
<dbReference type="NCBIfam" id="NF000799">
    <property type="entry name" value="PRK00054.1-4"/>
    <property type="match status" value="1"/>
</dbReference>
<proteinExistence type="inferred from homology"/>
<evidence type="ECO:0000256" key="17">
    <source>
        <dbReference type="PIRSR" id="PIRSR006816-2"/>
    </source>
</evidence>
<evidence type="ECO:0000256" key="12">
    <source>
        <dbReference type="ARBA" id="ARBA00023014"/>
    </source>
</evidence>
<dbReference type="InterPro" id="IPR019480">
    <property type="entry name" value="Dihydroorotate_DH_Fe-S-bd"/>
</dbReference>
<evidence type="ECO:0000256" key="1">
    <source>
        <dbReference type="ARBA" id="ARBA00004715"/>
    </source>
</evidence>
<evidence type="ECO:0000313" key="20">
    <source>
        <dbReference type="Proteomes" id="UP000199516"/>
    </source>
</evidence>
<feature type="binding site" evidence="15 16">
    <location>
        <begin position="69"/>
        <end position="71"/>
    </location>
    <ligand>
        <name>FAD</name>
        <dbReference type="ChEBI" id="CHEBI:57692"/>
    </ligand>
</feature>
<accession>A0A1I2A9H1</accession>
<feature type="binding site" evidence="15 16">
    <location>
        <begin position="52"/>
        <end position="55"/>
    </location>
    <ligand>
        <name>FAD</name>
        <dbReference type="ChEBI" id="CHEBI:57692"/>
    </ligand>
</feature>
<dbReference type="GO" id="GO:0016491">
    <property type="term" value="F:oxidoreductase activity"/>
    <property type="evidence" value="ECO:0007669"/>
    <property type="project" value="InterPro"/>
</dbReference>
<dbReference type="Gene3D" id="2.40.30.10">
    <property type="entry name" value="Translation factors"/>
    <property type="match status" value="1"/>
</dbReference>
<dbReference type="Proteomes" id="UP000199516">
    <property type="component" value="Unassembled WGS sequence"/>
</dbReference>
<reference evidence="19 20" key="1">
    <citation type="submission" date="2016-10" db="EMBL/GenBank/DDBJ databases">
        <authorList>
            <person name="de Groot N.N."/>
        </authorList>
    </citation>
    <scope>NUCLEOTIDE SEQUENCE [LARGE SCALE GENOMIC DNA]</scope>
    <source>
        <strain evidence="19 20">DSM 23995</strain>
    </source>
</reference>
<dbReference type="Pfam" id="PF10418">
    <property type="entry name" value="DHODB_Fe-S_bind"/>
    <property type="match status" value="1"/>
</dbReference>
<dbReference type="OrthoDB" id="9778346at2"/>
<dbReference type="AlphaFoldDB" id="A0A1I2A9H1"/>
<dbReference type="PANTHER" id="PTHR43513:SF3">
    <property type="entry name" value="DIHYDROOROTATE DEHYDROGENASE B (NAD(+)), ELECTRON TRANSFER SUBUNIT-RELATED"/>
    <property type="match status" value="1"/>
</dbReference>
<dbReference type="SUPFAM" id="SSF63380">
    <property type="entry name" value="Riboflavin synthase domain-like"/>
    <property type="match status" value="1"/>
</dbReference>
<evidence type="ECO:0000256" key="3">
    <source>
        <dbReference type="ARBA" id="ARBA00011669"/>
    </source>
</evidence>
<dbReference type="InterPro" id="IPR039261">
    <property type="entry name" value="FNR_nucleotide-bd"/>
</dbReference>
<dbReference type="SUPFAM" id="SSF52343">
    <property type="entry name" value="Ferredoxin reductase-like, C-terminal NADP-linked domain"/>
    <property type="match status" value="1"/>
</dbReference>
<evidence type="ECO:0000313" key="19">
    <source>
        <dbReference type="EMBL" id="SFE40377.1"/>
    </source>
</evidence>
<keyword evidence="10 15" id="KW-0249">Electron transport</keyword>